<dbReference type="Pfam" id="PF00156">
    <property type="entry name" value="Pribosyltran"/>
    <property type="match status" value="1"/>
</dbReference>
<keyword evidence="4" id="KW-0808">Transferase</keyword>
<dbReference type="SUPFAM" id="SSF53271">
    <property type="entry name" value="PRTase-like"/>
    <property type="match status" value="1"/>
</dbReference>
<dbReference type="GO" id="GO:0016757">
    <property type="term" value="F:glycosyltransferase activity"/>
    <property type="evidence" value="ECO:0007669"/>
    <property type="project" value="UniProtKB-KW"/>
</dbReference>
<dbReference type="eggNOG" id="COG1040">
    <property type="taxonomic scope" value="Bacteria"/>
</dbReference>
<feature type="domain" description="Phosphoribosyltransferase" evidence="2">
    <location>
        <begin position="202"/>
        <end position="261"/>
    </location>
</feature>
<feature type="domain" description="Double zinc ribbon" evidence="3">
    <location>
        <begin position="33"/>
        <end position="79"/>
    </location>
</feature>
<evidence type="ECO:0000313" key="5">
    <source>
        <dbReference type="Proteomes" id="UP000001695"/>
    </source>
</evidence>
<gene>
    <name evidence="4" type="ordered locus">Bind_1140</name>
</gene>
<dbReference type="InterPro" id="IPR044005">
    <property type="entry name" value="DZR_2"/>
</dbReference>
<dbReference type="HOGENOM" id="CLU_054549_0_0_5"/>
<dbReference type="Pfam" id="PF18912">
    <property type="entry name" value="DZR_2"/>
    <property type="match status" value="1"/>
</dbReference>
<sequence>MIEAAHFKRLIFRHGQWPRMLRQKVSGFGKVAADFIFPPLCLCCRKAIASTGALCPECWDKVRFIERPFCERLGTPFSMDLGQDGLLSPEAVANPPVYGRARAVAQFDEGPVRHLVHRLKYGDRLEVARPLGLWMARAGADLLEDADVLLPVPLHWRRLLKRRYNQANVLAQALSPHCGVRVDPFLLERVKPTATQVRLTRSQRALNMQGAFVVPEEARSRVEGRSIVLVDDVLTSGATLNAAARVLLRHRAARVDVLVFARVI</sequence>
<evidence type="ECO:0000256" key="1">
    <source>
        <dbReference type="ARBA" id="ARBA00008007"/>
    </source>
</evidence>
<comment type="similarity">
    <text evidence="1">Belongs to the ComF/GntX family.</text>
</comment>
<reference evidence="5" key="1">
    <citation type="submission" date="2008-03" db="EMBL/GenBank/DDBJ databases">
        <title>Complete sequence of chromosome of Beijerinckia indica subsp. indica ATCC 9039.</title>
        <authorList>
            <consortium name="US DOE Joint Genome Institute"/>
            <person name="Copeland A."/>
            <person name="Lucas S."/>
            <person name="Lapidus A."/>
            <person name="Glavina del Rio T."/>
            <person name="Dalin E."/>
            <person name="Tice H."/>
            <person name="Bruce D."/>
            <person name="Goodwin L."/>
            <person name="Pitluck S."/>
            <person name="LaButti K."/>
            <person name="Schmutz J."/>
            <person name="Larimer F."/>
            <person name="Land M."/>
            <person name="Hauser L."/>
            <person name="Kyrpides N."/>
            <person name="Mikhailova N."/>
            <person name="Dunfield P.F."/>
            <person name="Dedysh S.N."/>
            <person name="Liesack W."/>
            <person name="Saw J.H."/>
            <person name="Alam M."/>
            <person name="Chen Y."/>
            <person name="Murrell J.C."/>
            <person name="Richardson P."/>
        </authorList>
    </citation>
    <scope>NUCLEOTIDE SEQUENCE [LARGE SCALE GENOMIC DNA]</scope>
    <source>
        <strain evidence="5">ATCC 9039 / DSM 1715 / NCIMB 8712</strain>
    </source>
</reference>
<protein>
    <submittedName>
        <fullName evidence="4">Phosphoribosyltransferase</fullName>
    </submittedName>
</protein>
<dbReference type="PANTHER" id="PTHR47505">
    <property type="entry name" value="DNA UTILIZATION PROTEIN YHGH"/>
    <property type="match status" value="1"/>
</dbReference>
<evidence type="ECO:0000259" key="3">
    <source>
        <dbReference type="Pfam" id="PF18912"/>
    </source>
</evidence>
<dbReference type="InterPro" id="IPR051910">
    <property type="entry name" value="ComF/GntX_DNA_util-trans"/>
</dbReference>
<organism evidence="4 5">
    <name type="scientific">Beijerinckia indica subsp. indica (strain ATCC 9039 / DSM 1715 / NCIMB 8712)</name>
    <dbReference type="NCBI Taxonomy" id="395963"/>
    <lineage>
        <taxon>Bacteria</taxon>
        <taxon>Pseudomonadati</taxon>
        <taxon>Pseudomonadota</taxon>
        <taxon>Alphaproteobacteria</taxon>
        <taxon>Hyphomicrobiales</taxon>
        <taxon>Beijerinckiaceae</taxon>
        <taxon>Beijerinckia</taxon>
    </lineage>
</organism>
<dbReference type="InterPro" id="IPR029057">
    <property type="entry name" value="PRTase-like"/>
</dbReference>
<keyword evidence="4" id="KW-0328">Glycosyltransferase</keyword>
<dbReference type="STRING" id="395963.Bind_1140"/>
<keyword evidence="5" id="KW-1185">Reference proteome</keyword>
<name>B2IJ19_BEII9</name>
<dbReference type="OrthoDB" id="9779910at2"/>
<evidence type="ECO:0000313" key="4">
    <source>
        <dbReference type="EMBL" id="ACB94782.1"/>
    </source>
</evidence>
<accession>B2IJ19</accession>
<dbReference type="Proteomes" id="UP000001695">
    <property type="component" value="Chromosome"/>
</dbReference>
<dbReference type="PANTHER" id="PTHR47505:SF1">
    <property type="entry name" value="DNA UTILIZATION PROTEIN YHGH"/>
    <property type="match status" value="1"/>
</dbReference>
<proteinExistence type="inferred from homology"/>
<evidence type="ECO:0000259" key="2">
    <source>
        <dbReference type="Pfam" id="PF00156"/>
    </source>
</evidence>
<dbReference type="KEGG" id="bid:Bind_1140"/>
<dbReference type="EMBL" id="CP001016">
    <property type="protein sequence ID" value="ACB94782.1"/>
    <property type="molecule type" value="Genomic_DNA"/>
</dbReference>
<dbReference type="InterPro" id="IPR000836">
    <property type="entry name" value="PRTase_dom"/>
</dbReference>
<dbReference type="RefSeq" id="WP_012384139.1">
    <property type="nucleotide sequence ID" value="NC_010581.1"/>
</dbReference>
<dbReference type="CDD" id="cd06223">
    <property type="entry name" value="PRTases_typeI"/>
    <property type="match status" value="1"/>
</dbReference>
<dbReference type="Gene3D" id="3.40.50.2020">
    <property type="match status" value="1"/>
</dbReference>
<dbReference type="AlphaFoldDB" id="B2IJ19"/>
<reference evidence="4 5" key="2">
    <citation type="journal article" date="2010" name="J. Bacteriol.">
        <title>Complete genome sequence of Beijerinckia indica subsp. indica.</title>
        <authorList>
            <person name="Tamas I."/>
            <person name="Dedysh S.N."/>
            <person name="Liesack W."/>
            <person name="Stott M.B."/>
            <person name="Alam M."/>
            <person name="Murrell J.C."/>
            <person name="Dunfield P.F."/>
        </authorList>
    </citation>
    <scope>NUCLEOTIDE SEQUENCE [LARGE SCALE GENOMIC DNA]</scope>
    <source>
        <strain evidence="5">ATCC 9039 / DSM 1715 / NCIMB 8712</strain>
    </source>
</reference>